<dbReference type="Proteomes" id="UP000054843">
    <property type="component" value="Unassembled WGS sequence"/>
</dbReference>
<keyword evidence="2" id="KW-1185">Reference proteome</keyword>
<reference evidence="1 2" key="1">
    <citation type="submission" date="2015-01" db="EMBL/GenBank/DDBJ databases">
        <title>Evolution of Trichinella species and genotypes.</title>
        <authorList>
            <person name="Korhonen P.K."/>
            <person name="Edoardo P."/>
            <person name="Giuseppe L.R."/>
            <person name="Gasser R.B."/>
        </authorList>
    </citation>
    <scope>NUCLEOTIDE SEQUENCE [LARGE SCALE GENOMIC DNA]</scope>
    <source>
        <strain evidence="1">ISS1980</strain>
    </source>
</reference>
<evidence type="ECO:0000313" key="2">
    <source>
        <dbReference type="Proteomes" id="UP000054843"/>
    </source>
</evidence>
<evidence type="ECO:0000313" key="1">
    <source>
        <dbReference type="EMBL" id="KRZ79791.1"/>
    </source>
</evidence>
<proteinExistence type="predicted"/>
<dbReference type="EMBL" id="JYDO01000005">
    <property type="protein sequence ID" value="KRZ79791.1"/>
    <property type="molecule type" value="Genomic_DNA"/>
</dbReference>
<protein>
    <submittedName>
        <fullName evidence="1">Uncharacterized protein</fullName>
    </submittedName>
</protein>
<organism evidence="1 2">
    <name type="scientific">Trichinella papuae</name>
    <dbReference type="NCBI Taxonomy" id="268474"/>
    <lineage>
        <taxon>Eukaryota</taxon>
        <taxon>Metazoa</taxon>
        <taxon>Ecdysozoa</taxon>
        <taxon>Nematoda</taxon>
        <taxon>Enoplea</taxon>
        <taxon>Dorylaimia</taxon>
        <taxon>Trichinellida</taxon>
        <taxon>Trichinellidae</taxon>
        <taxon>Trichinella</taxon>
    </lineage>
</organism>
<accession>A0A0V1N7D3</accession>
<sequence>MSPTPRFMHQFCKEFTCTQYNCFTAFQKLIIMTSDEHLQIDTYTEDTRRTCTPEVAFCNNRKRFTFDCHAQPVK</sequence>
<name>A0A0V1N7D3_9BILA</name>
<dbReference type="AlphaFoldDB" id="A0A0V1N7D3"/>
<comment type="caution">
    <text evidence="1">The sequence shown here is derived from an EMBL/GenBank/DDBJ whole genome shotgun (WGS) entry which is preliminary data.</text>
</comment>
<gene>
    <name evidence="1" type="ORF">T10_7911</name>
</gene>